<dbReference type="GO" id="GO:0046872">
    <property type="term" value="F:metal ion binding"/>
    <property type="evidence" value="ECO:0007669"/>
    <property type="project" value="InterPro"/>
</dbReference>
<organism evidence="4 5">
    <name type="scientific">Alteromonas alba</name>
    <dbReference type="NCBI Taxonomy" id="2079529"/>
    <lineage>
        <taxon>Bacteria</taxon>
        <taxon>Pseudomonadati</taxon>
        <taxon>Pseudomonadota</taxon>
        <taxon>Gammaproteobacteria</taxon>
        <taxon>Alteromonadales</taxon>
        <taxon>Alteromonadaceae</taxon>
        <taxon>Alteromonas/Salinimonas group</taxon>
        <taxon>Alteromonas</taxon>
    </lineage>
</organism>
<dbReference type="SUPFAM" id="SSF56059">
    <property type="entry name" value="Glutathione synthetase ATP-binding domain-like"/>
    <property type="match status" value="1"/>
</dbReference>
<name>A0A2S9VGP5_9ALTE</name>
<protein>
    <recommendedName>
        <fullName evidence="3">ATP-grasp domain-containing protein</fullName>
    </recommendedName>
</protein>
<keyword evidence="1" id="KW-0464">Manganese</keyword>
<dbReference type="InterPro" id="IPR011761">
    <property type="entry name" value="ATP-grasp"/>
</dbReference>
<dbReference type="GO" id="GO:0016879">
    <property type="term" value="F:ligase activity, forming carbon-nitrogen bonds"/>
    <property type="evidence" value="ECO:0007669"/>
    <property type="project" value="TreeGrafter"/>
</dbReference>
<gene>
    <name evidence="4" type="ORF">C6Y40_00540</name>
</gene>
<dbReference type="AlphaFoldDB" id="A0A2S9VGP5"/>
<reference evidence="5" key="1">
    <citation type="journal article" date="2020" name="Int. J. Syst. Evol. Microbiol.">
        <title>Alteromonas alba sp. nov., a marine bacterium isolated from the seawater of the West Pacific Ocean.</title>
        <authorList>
            <person name="Sun C."/>
            <person name="Wu Y.-H."/>
            <person name="Xamxidin M."/>
            <person name="Cheng H."/>
            <person name="Xu X.-W."/>
        </authorList>
    </citation>
    <scope>NUCLEOTIDE SEQUENCE [LARGE SCALE GENOMIC DNA]</scope>
    <source>
        <strain evidence="5">190</strain>
    </source>
</reference>
<dbReference type="InterPro" id="IPR013815">
    <property type="entry name" value="ATP_grasp_subdomain_1"/>
</dbReference>
<dbReference type="Gene3D" id="3.30.1490.20">
    <property type="entry name" value="ATP-grasp fold, A domain"/>
    <property type="match status" value="1"/>
</dbReference>
<comment type="caution">
    <text evidence="4">The sequence shown here is derived from an EMBL/GenBank/DDBJ whole genome shotgun (WGS) entry which is preliminary data.</text>
</comment>
<dbReference type="GO" id="GO:0005737">
    <property type="term" value="C:cytoplasm"/>
    <property type="evidence" value="ECO:0007669"/>
    <property type="project" value="TreeGrafter"/>
</dbReference>
<evidence type="ECO:0000259" key="3">
    <source>
        <dbReference type="PROSITE" id="PS50975"/>
    </source>
</evidence>
<keyword evidence="2" id="KW-0067">ATP-binding</keyword>
<keyword evidence="2" id="KW-0547">Nucleotide-binding</keyword>
<dbReference type="PANTHER" id="PTHR21621:SF0">
    <property type="entry name" value="BETA-CITRYLGLUTAMATE SYNTHASE B-RELATED"/>
    <property type="match status" value="1"/>
</dbReference>
<proteinExistence type="predicted"/>
<feature type="domain" description="ATP-grasp" evidence="3">
    <location>
        <begin position="105"/>
        <end position="292"/>
    </location>
</feature>
<accession>A0A2S9VGP5</accession>
<dbReference type="Pfam" id="PF08443">
    <property type="entry name" value="RimK"/>
    <property type="match status" value="1"/>
</dbReference>
<dbReference type="RefSeq" id="WP_105932837.1">
    <property type="nucleotide sequence ID" value="NZ_PVNP01000003.1"/>
</dbReference>
<dbReference type="PROSITE" id="PS50975">
    <property type="entry name" value="ATP_GRASP"/>
    <property type="match status" value="1"/>
</dbReference>
<evidence type="ECO:0000313" key="4">
    <source>
        <dbReference type="EMBL" id="PRO75619.1"/>
    </source>
</evidence>
<dbReference type="EMBL" id="PVNP01000003">
    <property type="protein sequence ID" value="PRO75619.1"/>
    <property type="molecule type" value="Genomic_DNA"/>
</dbReference>
<keyword evidence="5" id="KW-1185">Reference proteome</keyword>
<dbReference type="Proteomes" id="UP000238949">
    <property type="component" value="Unassembled WGS sequence"/>
</dbReference>
<dbReference type="GO" id="GO:0005524">
    <property type="term" value="F:ATP binding"/>
    <property type="evidence" value="ECO:0007669"/>
    <property type="project" value="UniProtKB-UniRule"/>
</dbReference>
<evidence type="ECO:0000256" key="2">
    <source>
        <dbReference type="PROSITE-ProRule" id="PRU00409"/>
    </source>
</evidence>
<dbReference type="PANTHER" id="PTHR21621">
    <property type="entry name" value="RIBOSOMAL PROTEIN S6 MODIFICATION PROTEIN"/>
    <property type="match status" value="1"/>
</dbReference>
<dbReference type="InterPro" id="IPR013651">
    <property type="entry name" value="ATP-grasp_RimK-type"/>
</dbReference>
<dbReference type="OrthoDB" id="6808660at2"/>
<sequence>MTEYTVGMWMYSNGGGEAIQNKIVSQLRERGINTITNLNLANATAQGGVITCGNVVMEELDAFFSYNAGQQTPYQVYLYQVLNESVPCLNNYNAFALSEDKLKTAHKLARAGVRTTDYRLCNRTNKQSLKQTIREWGGRLVYKPTDGWGGMGIVKVEDERSLDMLIPFLDQTNIPHLYAERFVNYDMTDYRIDIVDGHFVGCYGRKAPADDWKTNITSGGSIMMREPNDELIAIAKQAAAITGLEIAGVDIIYDLEREEYVVLEVNGIPAFATPEQEAMGLNFNNAKIARIVDLIERKAIEQRAVKQNVHTLEPMLSKQYA</sequence>
<dbReference type="Gene3D" id="3.30.470.20">
    <property type="entry name" value="ATP-grasp fold, B domain"/>
    <property type="match status" value="1"/>
</dbReference>
<evidence type="ECO:0000313" key="5">
    <source>
        <dbReference type="Proteomes" id="UP000238949"/>
    </source>
</evidence>
<evidence type="ECO:0000256" key="1">
    <source>
        <dbReference type="ARBA" id="ARBA00023211"/>
    </source>
</evidence>